<gene>
    <name evidence="2" type="ORF">EZ428_20270</name>
</gene>
<sequence>MSILLKTLSISFITLAALNTKAQDRDTPTETIITTPHLENVTLPASDTAAVYLLVSDKRFARTPTSQLHGFVVNKKNTKDHPAYYLGPDKKPLSKWYNVWTYILRN</sequence>
<evidence type="ECO:0000313" key="2">
    <source>
        <dbReference type="EMBL" id="TCC88061.1"/>
    </source>
</evidence>
<feature type="signal peptide" evidence="1">
    <location>
        <begin position="1"/>
        <end position="22"/>
    </location>
</feature>
<evidence type="ECO:0000313" key="3">
    <source>
        <dbReference type="Proteomes" id="UP000292884"/>
    </source>
</evidence>
<dbReference type="RefSeq" id="WP_131555025.1">
    <property type="nucleotide sequence ID" value="NZ_SJSK01000006.1"/>
</dbReference>
<accession>A0A4R0MMT5</accession>
<dbReference type="Proteomes" id="UP000292884">
    <property type="component" value="Unassembled WGS sequence"/>
</dbReference>
<reference evidence="2 3" key="1">
    <citation type="submission" date="2019-02" db="EMBL/GenBank/DDBJ databases">
        <title>Pedobacter sp. RP-1-13 sp. nov., isolated from Arctic soil.</title>
        <authorList>
            <person name="Dahal R.H."/>
        </authorList>
    </citation>
    <scope>NUCLEOTIDE SEQUENCE [LARGE SCALE GENOMIC DNA]</scope>
    <source>
        <strain evidence="2 3">RP-1-13</strain>
    </source>
</reference>
<comment type="caution">
    <text evidence="2">The sequence shown here is derived from an EMBL/GenBank/DDBJ whole genome shotgun (WGS) entry which is preliminary data.</text>
</comment>
<keyword evidence="1" id="KW-0732">Signal</keyword>
<feature type="chain" id="PRO_5020787149" evidence="1">
    <location>
        <begin position="23"/>
        <end position="106"/>
    </location>
</feature>
<proteinExistence type="predicted"/>
<name>A0A4R0MMT5_9SPHI</name>
<evidence type="ECO:0000256" key="1">
    <source>
        <dbReference type="SAM" id="SignalP"/>
    </source>
</evidence>
<dbReference type="EMBL" id="SJSK01000006">
    <property type="protein sequence ID" value="TCC88061.1"/>
    <property type="molecule type" value="Genomic_DNA"/>
</dbReference>
<keyword evidence="3" id="KW-1185">Reference proteome</keyword>
<dbReference type="AlphaFoldDB" id="A0A4R0MMT5"/>
<organism evidence="2 3">
    <name type="scientific">Pedobacter frigiditerrae</name>
    <dbReference type="NCBI Taxonomy" id="2530452"/>
    <lineage>
        <taxon>Bacteria</taxon>
        <taxon>Pseudomonadati</taxon>
        <taxon>Bacteroidota</taxon>
        <taxon>Sphingobacteriia</taxon>
        <taxon>Sphingobacteriales</taxon>
        <taxon>Sphingobacteriaceae</taxon>
        <taxon>Pedobacter</taxon>
    </lineage>
</organism>
<protein>
    <submittedName>
        <fullName evidence="2">Uncharacterized protein</fullName>
    </submittedName>
</protein>